<dbReference type="KEGG" id="ade:Adeh_2147"/>
<dbReference type="Gene3D" id="3.90.960.10">
    <property type="entry name" value="YbaK/aminoacyl-tRNA synthetase-associated domain"/>
    <property type="match status" value="1"/>
</dbReference>
<dbReference type="CDD" id="cd04332">
    <property type="entry name" value="YbaK_like"/>
    <property type="match status" value="1"/>
</dbReference>
<evidence type="ECO:0000259" key="1">
    <source>
        <dbReference type="Pfam" id="PF04073"/>
    </source>
</evidence>
<dbReference type="EMBL" id="CP000251">
    <property type="protein sequence ID" value="ABC81917.1"/>
    <property type="molecule type" value="Genomic_DNA"/>
</dbReference>
<dbReference type="Proteomes" id="UP000001935">
    <property type="component" value="Chromosome"/>
</dbReference>
<dbReference type="SUPFAM" id="SSF55826">
    <property type="entry name" value="YbaK/ProRS associated domain"/>
    <property type="match status" value="1"/>
</dbReference>
<gene>
    <name evidence="2" type="ordered locus">Adeh_2147</name>
</gene>
<proteinExistence type="predicted"/>
<keyword evidence="2" id="KW-0436">Ligase</keyword>
<dbReference type="eggNOG" id="COG2606">
    <property type="taxonomic scope" value="Bacteria"/>
</dbReference>
<dbReference type="HOGENOM" id="CLU_094875_2_1_7"/>
<feature type="domain" description="YbaK/aminoacyl-tRNA synthetase-associated" evidence="1">
    <location>
        <begin position="22"/>
        <end position="140"/>
    </location>
</feature>
<protein>
    <submittedName>
        <fullName evidence="2">YbaK/prolyl-tRNA synthetase associated region</fullName>
    </submittedName>
</protein>
<name>Q2IJU0_ANADE</name>
<dbReference type="InterPro" id="IPR007214">
    <property type="entry name" value="YbaK/aa-tRNA-synth-assoc-dom"/>
</dbReference>
<dbReference type="GO" id="GO:0002161">
    <property type="term" value="F:aminoacyl-tRNA deacylase activity"/>
    <property type="evidence" value="ECO:0007669"/>
    <property type="project" value="InterPro"/>
</dbReference>
<evidence type="ECO:0000313" key="2">
    <source>
        <dbReference type="EMBL" id="ABC81917.1"/>
    </source>
</evidence>
<dbReference type="STRING" id="290397.Adeh_2147"/>
<dbReference type="RefSeq" id="WP_011421199.1">
    <property type="nucleotide sequence ID" value="NC_007760.1"/>
</dbReference>
<keyword evidence="2" id="KW-0030">Aminoacyl-tRNA synthetase</keyword>
<dbReference type="AlphaFoldDB" id="Q2IJU0"/>
<reference evidence="2 3" key="1">
    <citation type="submission" date="2006-01" db="EMBL/GenBank/DDBJ databases">
        <title>Complete sequence of Anaeromyxobacter dehalogenans 2CP-C.</title>
        <authorList>
            <consortium name="US DOE Joint Genome Institute"/>
            <person name="Copeland A."/>
            <person name="Lucas S."/>
            <person name="Lapidus A."/>
            <person name="Barry K."/>
            <person name="Detter J.C."/>
            <person name="Glavina T."/>
            <person name="Hammon N."/>
            <person name="Israni S."/>
            <person name="Pitluck S."/>
            <person name="Brettin T."/>
            <person name="Bruce D."/>
            <person name="Han C."/>
            <person name="Tapia R."/>
            <person name="Gilna P."/>
            <person name="Kiss H."/>
            <person name="Schmutz J."/>
            <person name="Larimer F."/>
            <person name="Land M."/>
            <person name="Kyrpides N."/>
            <person name="Anderson I."/>
            <person name="Sanford R.A."/>
            <person name="Ritalahti K.M."/>
            <person name="Thomas H.S."/>
            <person name="Kirby J.R."/>
            <person name="Zhulin I.B."/>
            <person name="Loeffler F.E."/>
            <person name="Richardson P."/>
        </authorList>
    </citation>
    <scope>NUCLEOTIDE SEQUENCE [LARGE SCALE GENOMIC DNA]</scope>
    <source>
        <strain evidence="2 3">2CP-C</strain>
    </source>
</reference>
<dbReference type="OrthoDB" id="9786549at2"/>
<evidence type="ECO:0000313" key="3">
    <source>
        <dbReference type="Proteomes" id="UP000001935"/>
    </source>
</evidence>
<dbReference type="InterPro" id="IPR036754">
    <property type="entry name" value="YbaK/aa-tRNA-synt-asso_dom_sf"/>
</dbReference>
<dbReference type="Pfam" id="PF04073">
    <property type="entry name" value="tRNA_edit"/>
    <property type="match status" value="1"/>
</dbReference>
<dbReference type="GO" id="GO:0004812">
    <property type="term" value="F:aminoacyl-tRNA ligase activity"/>
    <property type="evidence" value="ECO:0007669"/>
    <property type="project" value="UniProtKB-KW"/>
</dbReference>
<accession>Q2IJU0</accession>
<organism evidence="2 3">
    <name type="scientific">Anaeromyxobacter dehalogenans (strain 2CP-C)</name>
    <dbReference type="NCBI Taxonomy" id="290397"/>
    <lineage>
        <taxon>Bacteria</taxon>
        <taxon>Pseudomonadati</taxon>
        <taxon>Myxococcota</taxon>
        <taxon>Myxococcia</taxon>
        <taxon>Myxococcales</taxon>
        <taxon>Cystobacterineae</taxon>
        <taxon>Anaeromyxobacteraceae</taxon>
        <taxon>Anaeromyxobacter</taxon>
    </lineage>
</organism>
<sequence>MIPMMIEAHLKEHHRGYELHTHPFAMSAQDLAATEHISGHRVAKAVVVRLDGRYALAVVSAAEKVRLGVLEEATGAAAELVPEHELAEHFRPCDPGAEPPLGLFGVPIFVDATLAHAPRLLMPAGTYMDSVLLDTAEWMRCEQVQPVANLGAPVH</sequence>